<keyword evidence="2 6" id="KW-0645">Protease</keyword>
<dbReference type="InterPro" id="IPR003653">
    <property type="entry name" value="Peptidase_C48_C"/>
</dbReference>
<dbReference type="Pfam" id="PF02902">
    <property type="entry name" value="Peptidase_C48"/>
    <property type="match status" value="1"/>
</dbReference>
<dbReference type="GO" id="GO:0006508">
    <property type="term" value="P:proteolysis"/>
    <property type="evidence" value="ECO:0007669"/>
    <property type="project" value="UniProtKB-KW"/>
</dbReference>
<dbReference type="OrthoDB" id="1194492at2759"/>
<evidence type="ECO:0000313" key="7">
    <source>
        <dbReference type="Proteomes" id="UP000325081"/>
    </source>
</evidence>
<name>A0A5A7RAA0_STRAF</name>
<comment type="similarity">
    <text evidence="1">Belongs to the peptidase C48 family.</text>
</comment>
<keyword evidence="3" id="KW-0378">Hydrolase</keyword>
<feature type="non-terminal residue" evidence="6">
    <location>
        <position position="1"/>
    </location>
</feature>
<evidence type="ECO:0000313" key="6">
    <source>
        <dbReference type="EMBL" id="GER54653.1"/>
    </source>
</evidence>
<dbReference type="PROSITE" id="PS50600">
    <property type="entry name" value="ULP_PROTEASE"/>
    <property type="match status" value="1"/>
</dbReference>
<keyword evidence="7" id="KW-1185">Reference proteome</keyword>
<sequence length="198" mass="22893">AEIDLSFGGPAHKALFHIRERAKQYHLLFRQDCAVLDTFFASYVRNFFNEMSKTKIFPKALSRYATPQGRYPKMESGGLIGNSHWLALEIDLFQRCIYVYDSETSVMRRAQLERQLEPIRVVVPMLLTKLNANYNAEKFDWKWLTSPSQSNGFDCGMFTIKFIEFLHAGKNVEGVDRSRISAWRVKLAAEIFGAHFDP</sequence>
<comment type="caution">
    <text evidence="6">The sequence shown here is derived from an EMBL/GenBank/DDBJ whole genome shotgun (WGS) entry which is preliminary data.</text>
</comment>
<evidence type="ECO:0000256" key="4">
    <source>
        <dbReference type="ARBA" id="ARBA00022807"/>
    </source>
</evidence>
<proteinExistence type="inferred from homology"/>
<dbReference type="SUPFAM" id="SSF54001">
    <property type="entry name" value="Cysteine proteinases"/>
    <property type="match status" value="1"/>
</dbReference>
<evidence type="ECO:0000256" key="1">
    <source>
        <dbReference type="ARBA" id="ARBA00005234"/>
    </source>
</evidence>
<dbReference type="Gene3D" id="3.40.395.10">
    <property type="entry name" value="Adenoviral Proteinase, Chain A"/>
    <property type="match status" value="1"/>
</dbReference>
<gene>
    <name evidence="6" type="ORF">STAS_32265</name>
</gene>
<keyword evidence="4" id="KW-0788">Thiol protease</keyword>
<dbReference type="InterPro" id="IPR038765">
    <property type="entry name" value="Papain-like_cys_pep_sf"/>
</dbReference>
<dbReference type="GO" id="GO:0005634">
    <property type="term" value="C:nucleus"/>
    <property type="evidence" value="ECO:0007669"/>
    <property type="project" value="TreeGrafter"/>
</dbReference>
<organism evidence="6 7">
    <name type="scientific">Striga asiatica</name>
    <name type="common">Asiatic witchweed</name>
    <name type="synonym">Buchnera asiatica</name>
    <dbReference type="NCBI Taxonomy" id="4170"/>
    <lineage>
        <taxon>Eukaryota</taxon>
        <taxon>Viridiplantae</taxon>
        <taxon>Streptophyta</taxon>
        <taxon>Embryophyta</taxon>
        <taxon>Tracheophyta</taxon>
        <taxon>Spermatophyta</taxon>
        <taxon>Magnoliopsida</taxon>
        <taxon>eudicotyledons</taxon>
        <taxon>Gunneridae</taxon>
        <taxon>Pentapetalae</taxon>
        <taxon>asterids</taxon>
        <taxon>lamiids</taxon>
        <taxon>Lamiales</taxon>
        <taxon>Orobanchaceae</taxon>
        <taxon>Buchnereae</taxon>
        <taxon>Striga</taxon>
    </lineage>
</organism>
<accession>A0A5A7RAA0</accession>
<dbReference type="PANTHER" id="PTHR12606">
    <property type="entry name" value="SENTRIN/SUMO-SPECIFIC PROTEASE"/>
    <property type="match status" value="1"/>
</dbReference>
<dbReference type="AlphaFoldDB" id="A0A5A7RAA0"/>
<dbReference type="Proteomes" id="UP000325081">
    <property type="component" value="Unassembled WGS sequence"/>
</dbReference>
<evidence type="ECO:0000259" key="5">
    <source>
        <dbReference type="PROSITE" id="PS50600"/>
    </source>
</evidence>
<dbReference type="GO" id="GO:0016929">
    <property type="term" value="F:deSUMOylase activity"/>
    <property type="evidence" value="ECO:0007669"/>
    <property type="project" value="TreeGrafter"/>
</dbReference>
<feature type="non-terminal residue" evidence="6">
    <location>
        <position position="198"/>
    </location>
</feature>
<dbReference type="EMBL" id="BKCP01011403">
    <property type="protein sequence ID" value="GER54653.1"/>
    <property type="molecule type" value="Genomic_DNA"/>
</dbReference>
<evidence type="ECO:0000256" key="2">
    <source>
        <dbReference type="ARBA" id="ARBA00022670"/>
    </source>
</evidence>
<dbReference type="GO" id="GO:0016926">
    <property type="term" value="P:protein desumoylation"/>
    <property type="evidence" value="ECO:0007669"/>
    <property type="project" value="TreeGrafter"/>
</dbReference>
<dbReference type="PANTHER" id="PTHR12606:SF157">
    <property type="entry name" value="OS06G0122600 PROTEIN"/>
    <property type="match status" value="1"/>
</dbReference>
<feature type="domain" description="Ubiquitin-like protease family profile" evidence="5">
    <location>
        <begin position="1"/>
        <end position="166"/>
    </location>
</feature>
<protein>
    <submittedName>
        <fullName evidence="6">Sentrin-specific protease</fullName>
    </submittedName>
</protein>
<evidence type="ECO:0000256" key="3">
    <source>
        <dbReference type="ARBA" id="ARBA00022801"/>
    </source>
</evidence>
<reference evidence="7" key="1">
    <citation type="journal article" date="2019" name="Curr. Biol.">
        <title>Genome Sequence of Striga asiatica Provides Insight into the Evolution of Plant Parasitism.</title>
        <authorList>
            <person name="Yoshida S."/>
            <person name="Kim S."/>
            <person name="Wafula E.K."/>
            <person name="Tanskanen J."/>
            <person name="Kim Y.M."/>
            <person name="Honaas L."/>
            <person name="Yang Z."/>
            <person name="Spallek T."/>
            <person name="Conn C.E."/>
            <person name="Ichihashi Y."/>
            <person name="Cheong K."/>
            <person name="Cui S."/>
            <person name="Der J.P."/>
            <person name="Gundlach H."/>
            <person name="Jiao Y."/>
            <person name="Hori C."/>
            <person name="Ishida J.K."/>
            <person name="Kasahara H."/>
            <person name="Kiba T."/>
            <person name="Kim M.S."/>
            <person name="Koo N."/>
            <person name="Laohavisit A."/>
            <person name="Lee Y.H."/>
            <person name="Lumba S."/>
            <person name="McCourt P."/>
            <person name="Mortimer J.C."/>
            <person name="Mutuku J.M."/>
            <person name="Nomura T."/>
            <person name="Sasaki-Sekimoto Y."/>
            <person name="Seto Y."/>
            <person name="Wang Y."/>
            <person name="Wakatake T."/>
            <person name="Sakakibara H."/>
            <person name="Demura T."/>
            <person name="Yamaguchi S."/>
            <person name="Yoneyama K."/>
            <person name="Manabe R.I."/>
            <person name="Nelson D.C."/>
            <person name="Schulman A.H."/>
            <person name="Timko M.P."/>
            <person name="dePamphilis C.W."/>
            <person name="Choi D."/>
            <person name="Shirasu K."/>
        </authorList>
    </citation>
    <scope>NUCLEOTIDE SEQUENCE [LARGE SCALE GENOMIC DNA]</scope>
    <source>
        <strain evidence="7">cv. UVA1</strain>
    </source>
</reference>